<evidence type="ECO:0000313" key="5">
    <source>
        <dbReference type="Proteomes" id="UP000031278"/>
    </source>
</evidence>
<dbReference type="EMBL" id="JWLZ01000001">
    <property type="protein sequence ID" value="KHT65590.1"/>
    <property type="molecule type" value="Genomic_DNA"/>
</dbReference>
<proteinExistence type="predicted"/>
<dbReference type="Proteomes" id="UP000031278">
    <property type="component" value="Unassembled WGS sequence"/>
</dbReference>
<protein>
    <submittedName>
        <fullName evidence="4">Fucose isomerase</fullName>
    </submittedName>
</protein>
<evidence type="ECO:0000256" key="1">
    <source>
        <dbReference type="ARBA" id="ARBA00023235"/>
    </source>
</evidence>
<dbReference type="PANTHER" id="PTHR36120:SF1">
    <property type="entry name" value="L-FUCOSE ISOMERASE C-TERMINAL DOMAIN-CONTAINING PROTEIN"/>
    <property type="match status" value="1"/>
</dbReference>
<feature type="domain" description="L-fucose isomerase C-terminal" evidence="3">
    <location>
        <begin position="348"/>
        <end position="474"/>
    </location>
</feature>
<comment type="caution">
    <text evidence="4">The sequence shown here is derived from an EMBL/GenBank/DDBJ whole genome shotgun (WGS) entry which is preliminary data.</text>
</comment>
<dbReference type="InterPro" id="IPR015888">
    <property type="entry name" value="Fuc_isomerase_C"/>
</dbReference>
<evidence type="ECO:0000313" key="4">
    <source>
        <dbReference type="EMBL" id="KHT65590.1"/>
    </source>
</evidence>
<accession>A0A0B9GL63</accession>
<evidence type="ECO:0000259" key="3">
    <source>
        <dbReference type="Pfam" id="PF02952"/>
    </source>
</evidence>
<keyword evidence="2" id="KW-0119">Carbohydrate metabolism</keyword>
<dbReference type="InterPro" id="IPR009015">
    <property type="entry name" value="Fucose_isomerase_N/cen_sf"/>
</dbReference>
<gene>
    <name evidence="4" type="ORF">RJ45_00115</name>
</gene>
<dbReference type="AlphaFoldDB" id="A0A0B9GL63"/>
<dbReference type="Pfam" id="PF02952">
    <property type="entry name" value="Fucose_iso_C"/>
    <property type="match status" value="1"/>
</dbReference>
<dbReference type="GO" id="GO:0008736">
    <property type="term" value="F:L-fucose isomerase activity"/>
    <property type="evidence" value="ECO:0007669"/>
    <property type="project" value="InterPro"/>
</dbReference>
<keyword evidence="1 4" id="KW-0413">Isomerase</keyword>
<dbReference type="GO" id="GO:0005737">
    <property type="term" value="C:cytoplasm"/>
    <property type="evidence" value="ECO:0007669"/>
    <property type="project" value="InterPro"/>
</dbReference>
<reference evidence="4 5" key="1">
    <citation type="submission" date="2014-12" db="EMBL/GenBank/DDBJ databases">
        <title>Genome sequencing of Photobacterium gaetbulicola AD005a.</title>
        <authorList>
            <person name="Adrian T.G.S."/>
            <person name="Chan K.G."/>
        </authorList>
    </citation>
    <scope>NUCLEOTIDE SEQUENCE [LARGE SCALE GENOMIC DNA]</scope>
    <source>
        <strain evidence="4 5">AD005a</strain>
    </source>
</reference>
<evidence type="ECO:0000256" key="2">
    <source>
        <dbReference type="ARBA" id="ARBA00023277"/>
    </source>
</evidence>
<sequence length="496" mass="55042">MINIPQVNMGIVAVSRDCFPISLSKQRRNNVVGQCAEKGIKIVELETIIENENDMVKALQEAQDKSINSLVVYLGNFGPEGPLTQMAQRFDGPVMFVSAAEESISCLANDRGDAYCGMLNASYSASLRNIRPHIPEYPVGTPDEVADMIGDFVPVARTILGLKGLKIFSFGPRPHDFVACNAPIKALFDLGVEIMENSELDLLDIYQQAEGHEDIPRIVAEMEQELGNNNPYPDLLPKLAQYEVALLKFHKENLGASTFGIFANKCWPSFEKFFGFVPCYVNARLAERGIPVACEVDIYGALSEYMITCATNHPATLLDINNTVPKDMVANSAEQMGDYTEKDLFMGFHCGNTAPSCMKNSQLRFQKIMHSLMEPGQEPDITRGTLEGQIKAGEVTLFRLQSTADTKLRSYVAQGDILDIDPESFGSIAVFAIPEMQRFYRHVLIQKRYPHHAGIAFGHVGKTLYQVLDLIGVSDIDYNQPAHERYPNEIPSVFIG</sequence>
<organism evidence="4 5">
    <name type="scientific">Photobacterium gaetbulicola</name>
    <dbReference type="NCBI Taxonomy" id="1295392"/>
    <lineage>
        <taxon>Bacteria</taxon>
        <taxon>Pseudomonadati</taxon>
        <taxon>Pseudomonadota</taxon>
        <taxon>Gammaproteobacteria</taxon>
        <taxon>Vibrionales</taxon>
        <taxon>Vibrionaceae</taxon>
        <taxon>Photobacterium</taxon>
    </lineage>
</organism>
<dbReference type="GO" id="GO:0006004">
    <property type="term" value="P:fucose metabolic process"/>
    <property type="evidence" value="ECO:0007669"/>
    <property type="project" value="InterPro"/>
</dbReference>
<dbReference type="PANTHER" id="PTHR36120">
    <property type="entry name" value="FUCOSE ISOMERASE"/>
    <property type="match status" value="1"/>
</dbReference>
<dbReference type="RefSeq" id="WP_039455998.1">
    <property type="nucleotide sequence ID" value="NZ_JWLZ01000001.1"/>
</dbReference>
<dbReference type="SUPFAM" id="SSF53743">
    <property type="entry name" value="FucI/AraA N-terminal and middle domains"/>
    <property type="match status" value="1"/>
</dbReference>
<name>A0A0B9GL63_9GAMM</name>